<dbReference type="EMBL" id="CP018632">
    <property type="protein sequence ID" value="ASJ73390.1"/>
    <property type="molecule type" value="Genomic_DNA"/>
</dbReference>
<accession>A0A2Z2NWZ9</accession>
<protein>
    <submittedName>
        <fullName evidence="1">Uncharacterized protein</fullName>
    </submittedName>
</protein>
<gene>
    <name evidence="1" type="ORF">IMCC3135_16540</name>
</gene>
<evidence type="ECO:0000313" key="1">
    <source>
        <dbReference type="EMBL" id="ASJ73390.1"/>
    </source>
</evidence>
<organism evidence="1 2">
    <name type="scientific">Granulosicoccus antarcticus IMCC3135</name>
    <dbReference type="NCBI Taxonomy" id="1192854"/>
    <lineage>
        <taxon>Bacteria</taxon>
        <taxon>Pseudomonadati</taxon>
        <taxon>Pseudomonadota</taxon>
        <taxon>Gammaproteobacteria</taxon>
        <taxon>Chromatiales</taxon>
        <taxon>Granulosicoccaceae</taxon>
        <taxon>Granulosicoccus</taxon>
    </lineage>
</organism>
<evidence type="ECO:0000313" key="2">
    <source>
        <dbReference type="Proteomes" id="UP000250079"/>
    </source>
</evidence>
<keyword evidence="2" id="KW-1185">Reference proteome</keyword>
<dbReference type="AlphaFoldDB" id="A0A2Z2NWZ9"/>
<reference evidence="1 2" key="1">
    <citation type="submission" date="2016-12" db="EMBL/GenBank/DDBJ databases">
        <authorList>
            <person name="Song W.-J."/>
            <person name="Kurnit D.M."/>
        </authorList>
    </citation>
    <scope>NUCLEOTIDE SEQUENCE [LARGE SCALE GENOMIC DNA]</scope>
    <source>
        <strain evidence="1 2">IMCC3135</strain>
    </source>
</reference>
<name>A0A2Z2NWZ9_9GAMM</name>
<dbReference type="Proteomes" id="UP000250079">
    <property type="component" value="Chromosome"/>
</dbReference>
<sequence>MADELRHNGLNAVAVDDLEKAVRMFIQKIHRANLIDFGRELDGEEDVHCLDAHDAALKAMEYLQTGVVRSLDEVLEAMKSSAL</sequence>
<dbReference type="KEGG" id="gai:IMCC3135_16540"/>
<proteinExistence type="predicted"/>